<gene>
    <name evidence="1" type="ORF">MHA02_16730</name>
</gene>
<name>A0A512INM2_9HYPH</name>
<evidence type="ECO:0008006" key="3">
    <source>
        <dbReference type="Google" id="ProtNLM"/>
    </source>
</evidence>
<dbReference type="Proteomes" id="UP000321258">
    <property type="component" value="Unassembled WGS sequence"/>
</dbReference>
<evidence type="ECO:0000313" key="1">
    <source>
        <dbReference type="EMBL" id="GEO99285.1"/>
    </source>
</evidence>
<comment type="caution">
    <text evidence="1">The sequence shown here is derived from an EMBL/GenBank/DDBJ whole genome shotgun (WGS) entry which is preliminary data.</text>
</comment>
<organism evidence="1 2">
    <name type="scientific">Methylobacterium haplocladii</name>
    <dbReference type="NCBI Taxonomy" id="1176176"/>
    <lineage>
        <taxon>Bacteria</taxon>
        <taxon>Pseudomonadati</taxon>
        <taxon>Pseudomonadota</taxon>
        <taxon>Alphaproteobacteria</taxon>
        <taxon>Hyphomicrobiales</taxon>
        <taxon>Methylobacteriaceae</taxon>
        <taxon>Methylobacterium</taxon>
    </lineage>
</organism>
<dbReference type="EMBL" id="BJZT01000015">
    <property type="protein sequence ID" value="GEO99285.1"/>
    <property type="molecule type" value="Genomic_DNA"/>
</dbReference>
<sequence>MAKIQSEPRTDTRPCRIETPPLSATVRRHLGKSLRSHYAAALAEPVSERLEAVLAKLEGQKG</sequence>
<protein>
    <recommendedName>
        <fullName evidence="3">Anti-sigma factor NepR domain-containing protein</fullName>
    </recommendedName>
</protein>
<reference evidence="1 2" key="1">
    <citation type="submission" date="2019-07" db="EMBL/GenBank/DDBJ databases">
        <title>Whole genome shotgun sequence of Methylobacterium haplocladii NBRC 107714.</title>
        <authorList>
            <person name="Hosoyama A."/>
            <person name="Uohara A."/>
            <person name="Ohji S."/>
            <person name="Ichikawa N."/>
        </authorList>
    </citation>
    <scope>NUCLEOTIDE SEQUENCE [LARGE SCALE GENOMIC DNA]</scope>
    <source>
        <strain evidence="1 2">NBRC 107714</strain>
    </source>
</reference>
<evidence type="ECO:0000313" key="2">
    <source>
        <dbReference type="Proteomes" id="UP000321258"/>
    </source>
</evidence>
<accession>A0A512INM2</accession>
<dbReference type="RefSeq" id="WP_373318349.1">
    <property type="nucleotide sequence ID" value="NZ_BJZT01000015.1"/>
</dbReference>
<dbReference type="AlphaFoldDB" id="A0A512INM2"/>
<keyword evidence="2" id="KW-1185">Reference proteome</keyword>
<proteinExistence type="predicted"/>